<protein>
    <submittedName>
        <fullName evidence="1">Uncharacterized protein</fullName>
    </submittedName>
</protein>
<dbReference type="Proteomes" id="UP000073492">
    <property type="component" value="Unassembled WGS sequence"/>
</dbReference>
<dbReference type="AlphaFoldDB" id="A0A139IIU8"/>
<keyword evidence="2" id="KW-1185">Reference proteome</keyword>
<proteinExistence type="predicted"/>
<dbReference type="EMBL" id="LFZO01000079">
    <property type="protein sequence ID" value="KXT14565.1"/>
    <property type="molecule type" value="Genomic_DNA"/>
</dbReference>
<comment type="caution">
    <text evidence="1">The sequence shown here is derived from an EMBL/GenBank/DDBJ whole genome shotgun (WGS) entry which is preliminary data.</text>
</comment>
<accession>A0A139IIU8</accession>
<sequence>MHWKNKVTVYMRFDHVNDAEQAQIDVSMVNQRWVVKNVTQTDRLRGDQRRVFGKHRMRGFDTGYRSRYDENAWLHQTNSVEKYSTLGWLYRDDGVY</sequence>
<reference evidence="1 2" key="1">
    <citation type="submission" date="2015-07" db="EMBL/GenBank/DDBJ databases">
        <title>Comparative genomics of the Sigatoka disease complex on banana suggests a link between parallel evolutionary changes in Pseudocercospora fijiensis and Pseudocercospora eumusae and increased virulence on the banana host.</title>
        <authorList>
            <person name="Chang T.-C."/>
            <person name="Salvucci A."/>
            <person name="Crous P.W."/>
            <person name="Stergiopoulos I."/>
        </authorList>
    </citation>
    <scope>NUCLEOTIDE SEQUENCE [LARGE SCALE GENOMIC DNA]</scope>
    <source>
        <strain evidence="1 2">CBS 116634</strain>
    </source>
</reference>
<evidence type="ECO:0000313" key="1">
    <source>
        <dbReference type="EMBL" id="KXT14565.1"/>
    </source>
</evidence>
<evidence type="ECO:0000313" key="2">
    <source>
        <dbReference type="Proteomes" id="UP000073492"/>
    </source>
</evidence>
<dbReference type="STRING" id="113226.A0A139IIU8"/>
<organism evidence="1 2">
    <name type="scientific">Pseudocercospora musae</name>
    <dbReference type="NCBI Taxonomy" id="113226"/>
    <lineage>
        <taxon>Eukaryota</taxon>
        <taxon>Fungi</taxon>
        <taxon>Dikarya</taxon>
        <taxon>Ascomycota</taxon>
        <taxon>Pezizomycotina</taxon>
        <taxon>Dothideomycetes</taxon>
        <taxon>Dothideomycetidae</taxon>
        <taxon>Mycosphaerellales</taxon>
        <taxon>Mycosphaerellaceae</taxon>
        <taxon>Pseudocercospora</taxon>
    </lineage>
</organism>
<name>A0A139IIU8_9PEZI</name>
<gene>
    <name evidence="1" type="ORF">AC579_9133</name>
</gene>